<dbReference type="PANTHER" id="PTHR24058:SF124">
    <property type="entry name" value="PROTEIN KINASE SUPERFAMILY PROTEIN"/>
    <property type="match status" value="1"/>
</dbReference>
<dbReference type="OrthoDB" id="9332038at2759"/>
<feature type="compositionally biased region" description="Polar residues" evidence="6">
    <location>
        <begin position="237"/>
        <end position="260"/>
    </location>
</feature>
<feature type="region of interest" description="Disordered" evidence="6">
    <location>
        <begin position="104"/>
        <end position="131"/>
    </location>
</feature>
<feature type="region of interest" description="Disordered" evidence="6">
    <location>
        <begin position="45"/>
        <end position="79"/>
    </location>
</feature>
<protein>
    <recommendedName>
        <fullName evidence="7">Protein kinase domain-containing protein</fullName>
    </recommendedName>
</protein>
<dbReference type="SMART" id="SM00220">
    <property type="entry name" value="S_TKc"/>
    <property type="match status" value="1"/>
</dbReference>
<dbReference type="AlphaFoldDB" id="A0A830HVW3"/>
<proteinExistence type="predicted"/>
<feature type="region of interest" description="Disordered" evidence="6">
    <location>
        <begin position="160"/>
        <end position="184"/>
    </location>
</feature>
<dbReference type="InterPro" id="IPR008271">
    <property type="entry name" value="Ser/Thr_kinase_AS"/>
</dbReference>
<keyword evidence="5" id="KW-0067">ATP-binding</keyword>
<dbReference type="SUPFAM" id="SSF56112">
    <property type="entry name" value="Protein kinase-like (PK-like)"/>
    <property type="match status" value="1"/>
</dbReference>
<dbReference type="InterPro" id="IPR050494">
    <property type="entry name" value="Ser_Thr_dual-spec_kinase"/>
</dbReference>
<dbReference type="Proteomes" id="UP000660262">
    <property type="component" value="Unassembled WGS sequence"/>
</dbReference>
<dbReference type="GO" id="GO:0005524">
    <property type="term" value="F:ATP binding"/>
    <property type="evidence" value="ECO:0007669"/>
    <property type="project" value="UniProtKB-KW"/>
</dbReference>
<dbReference type="Gene3D" id="1.10.510.10">
    <property type="entry name" value="Transferase(Phosphotransferase) domain 1"/>
    <property type="match status" value="1"/>
</dbReference>
<keyword evidence="1" id="KW-0723">Serine/threonine-protein kinase</keyword>
<dbReference type="InterPro" id="IPR000719">
    <property type="entry name" value="Prot_kinase_dom"/>
</dbReference>
<dbReference type="PROSITE" id="PS00108">
    <property type="entry name" value="PROTEIN_KINASE_ST"/>
    <property type="match status" value="1"/>
</dbReference>
<feature type="compositionally biased region" description="Basic and acidic residues" evidence="6">
    <location>
        <begin position="160"/>
        <end position="173"/>
    </location>
</feature>
<dbReference type="Pfam" id="PF00069">
    <property type="entry name" value="Pkinase"/>
    <property type="match status" value="1"/>
</dbReference>
<keyword evidence="2" id="KW-0808">Transferase</keyword>
<evidence type="ECO:0000256" key="3">
    <source>
        <dbReference type="ARBA" id="ARBA00022741"/>
    </source>
</evidence>
<evidence type="ECO:0000259" key="7">
    <source>
        <dbReference type="PROSITE" id="PS50011"/>
    </source>
</evidence>
<keyword evidence="9" id="KW-1185">Reference proteome</keyword>
<evidence type="ECO:0000313" key="8">
    <source>
        <dbReference type="EMBL" id="GHP11546.1"/>
    </source>
</evidence>
<dbReference type="InterPro" id="IPR011009">
    <property type="entry name" value="Kinase-like_dom_sf"/>
</dbReference>
<dbReference type="EMBL" id="BNJQ01000035">
    <property type="protein sequence ID" value="GHP11546.1"/>
    <property type="molecule type" value="Genomic_DNA"/>
</dbReference>
<feature type="region of interest" description="Disordered" evidence="6">
    <location>
        <begin position="330"/>
        <end position="349"/>
    </location>
</feature>
<accession>A0A830HVW3</accession>
<dbReference type="PANTHER" id="PTHR24058">
    <property type="entry name" value="DUAL SPECIFICITY PROTEIN KINASE"/>
    <property type="match status" value="1"/>
</dbReference>
<organism evidence="8 9">
    <name type="scientific">Pycnococcus provasolii</name>
    <dbReference type="NCBI Taxonomy" id="41880"/>
    <lineage>
        <taxon>Eukaryota</taxon>
        <taxon>Viridiplantae</taxon>
        <taxon>Chlorophyta</taxon>
        <taxon>Pseudoscourfieldiophyceae</taxon>
        <taxon>Pseudoscourfieldiales</taxon>
        <taxon>Pycnococcaceae</taxon>
        <taxon>Pycnococcus</taxon>
    </lineage>
</organism>
<feature type="compositionally biased region" description="Acidic residues" evidence="6">
    <location>
        <begin position="273"/>
        <end position="288"/>
    </location>
</feature>
<sequence>MASGDSSSSSFVDDLRVALLFCQRNGLIKSFAVLQEEASRHSLIGGLSGGGSGPSGSSAAVGGSVPSQSPSQLGLGNQNALGLGSRLEMQQQSSVVSRSFTLGTTTNQAMNNNHRDASTSSYASAREPQNNQAAAANLHNTSSTPTTSAAAALAHQRIHNRDGHGHGHGHGDGDSESPEQAAGGIVRSPVEDETTFYELHVADYVEDDDTFFYTAKATAVAAELQRSEATACKLEQDASTASPNKATVNSFGESPDSNSLRMHRLNDSMDSIAYDDDDDDDDDQDDFYEGLSNQHGGGGAFTFASTSSVSNDDAAEAFGGGGGATVLGWAANATGPGSPRSPGVESPSATTDAVMARAEAVQQNADLLREYEIIDLRVIHRRGHTGFEEEKEFPIEMHSVIAGRYHILEFLGSAAFSRAVQAIDLQTGRHVCVKIIRNNKDLNDQSLDEVKILRYVNRMDPMDTKGVLRLYDFFYFKEHLFIVTELLRANLYEFQKYNREIGEEPYFTMPRIQSIARQVLTSLDFLHGLGLIHNDLKPENILIQSYSRCVVKVIDLGSSCFTTDHLSSYVQSRSYRAPEVILGHFPYDQRIDIWSLGLILAELYSGRIVLQNHSLASLLARLVSIFGPLPESLLKKSKFTHRYYTRDLQTIFERDERTKRTCVLTPVPTTLRSRMVDDAHPMARSAGLPPLDDDFVDFLKFLLQLHPEDRPTASQALAHPWLRKEYA</sequence>
<dbReference type="GO" id="GO:0004674">
    <property type="term" value="F:protein serine/threonine kinase activity"/>
    <property type="evidence" value="ECO:0007669"/>
    <property type="project" value="UniProtKB-KW"/>
</dbReference>
<reference evidence="8" key="1">
    <citation type="submission" date="2020-10" db="EMBL/GenBank/DDBJ databases">
        <title>Unveiling of a novel bifunctional photoreceptor, Dualchrome1, isolated from a cosmopolitan green alga.</title>
        <authorList>
            <person name="Suzuki S."/>
            <person name="Kawachi M."/>
        </authorList>
    </citation>
    <scope>NUCLEOTIDE SEQUENCE</scope>
    <source>
        <strain evidence="8">NIES 2893</strain>
    </source>
</reference>
<evidence type="ECO:0000256" key="5">
    <source>
        <dbReference type="ARBA" id="ARBA00022840"/>
    </source>
</evidence>
<comment type="caution">
    <text evidence="8">The sequence shown here is derived from an EMBL/GenBank/DDBJ whole genome shotgun (WGS) entry which is preliminary data.</text>
</comment>
<evidence type="ECO:0000256" key="2">
    <source>
        <dbReference type="ARBA" id="ARBA00022679"/>
    </source>
</evidence>
<evidence type="ECO:0000256" key="6">
    <source>
        <dbReference type="SAM" id="MobiDB-lite"/>
    </source>
</evidence>
<evidence type="ECO:0000256" key="4">
    <source>
        <dbReference type="ARBA" id="ARBA00022777"/>
    </source>
</evidence>
<keyword evidence="4" id="KW-0418">Kinase</keyword>
<gene>
    <name evidence="8" type="ORF">PPROV_001027400</name>
</gene>
<keyword evidence="3" id="KW-0547">Nucleotide-binding</keyword>
<feature type="compositionally biased region" description="Polar residues" evidence="6">
    <location>
        <begin position="104"/>
        <end position="123"/>
    </location>
</feature>
<dbReference type="Gene3D" id="3.30.200.20">
    <property type="entry name" value="Phosphorylase Kinase, domain 1"/>
    <property type="match status" value="1"/>
</dbReference>
<feature type="region of interest" description="Disordered" evidence="6">
    <location>
        <begin position="235"/>
        <end position="294"/>
    </location>
</feature>
<feature type="compositionally biased region" description="Low complexity" evidence="6">
    <location>
        <begin position="55"/>
        <end position="79"/>
    </location>
</feature>
<dbReference type="PROSITE" id="PS50011">
    <property type="entry name" value="PROTEIN_KINASE_DOM"/>
    <property type="match status" value="1"/>
</dbReference>
<dbReference type="FunFam" id="3.30.200.20:FF:000216">
    <property type="entry name" value="Putative serine/threonine-protein kinase dyrk2"/>
    <property type="match status" value="1"/>
</dbReference>
<dbReference type="CDD" id="cd14133">
    <property type="entry name" value="PKc_DYRK_like"/>
    <property type="match status" value="1"/>
</dbReference>
<evidence type="ECO:0000256" key="1">
    <source>
        <dbReference type="ARBA" id="ARBA00022527"/>
    </source>
</evidence>
<name>A0A830HVW3_9CHLO</name>
<evidence type="ECO:0000313" key="9">
    <source>
        <dbReference type="Proteomes" id="UP000660262"/>
    </source>
</evidence>
<feature type="domain" description="Protein kinase" evidence="7">
    <location>
        <begin position="405"/>
        <end position="722"/>
    </location>
</feature>